<proteinExistence type="predicted"/>
<feature type="region of interest" description="Disordered" evidence="1">
    <location>
        <begin position="144"/>
        <end position="185"/>
    </location>
</feature>
<name>A0A9W9YC77_9CNID</name>
<feature type="compositionally biased region" description="Basic and acidic residues" evidence="1">
    <location>
        <begin position="102"/>
        <end position="117"/>
    </location>
</feature>
<feature type="region of interest" description="Disordered" evidence="1">
    <location>
        <begin position="86"/>
        <end position="128"/>
    </location>
</feature>
<feature type="transmembrane region" description="Helical" evidence="2">
    <location>
        <begin position="35"/>
        <end position="59"/>
    </location>
</feature>
<keyword evidence="2" id="KW-0812">Transmembrane</keyword>
<evidence type="ECO:0000313" key="3">
    <source>
        <dbReference type="EMBL" id="KAJ7333558.1"/>
    </source>
</evidence>
<accession>A0A9W9YC77</accession>
<comment type="caution">
    <text evidence="3">The sequence shown here is derived from an EMBL/GenBank/DDBJ whole genome shotgun (WGS) entry which is preliminary data.</text>
</comment>
<protein>
    <submittedName>
        <fullName evidence="3">Uncharacterized protein</fullName>
    </submittedName>
</protein>
<evidence type="ECO:0000256" key="2">
    <source>
        <dbReference type="SAM" id="Phobius"/>
    </source>
</evidence>
<keyword evidence="2" id="KW-0472">Membrane</keyword>
<sequence length="185" mass="20523">MAVHCNFNNLVKLPAQRRDQGTRGKPPSRTTLEDILRVVTTQTFTAGGVYFVLVLLSVYRNHHGQTTLKQLFIFRHHKAHQIPLKKSRAKSVTLGNKHHKVHQNDESSASRDIKQASEDAGAANPLCPTDGHVTVGECSGCEETSDELCRDQPRASAGEEEIESYTNNDTSREEGGSQLDYNVQL</sequence>
<reference evidence="3" key="1">
    <citation type="submission" date="2023-01" db="EMBL/GenBank/DDBJ databases">
        <title>Genome assembly of the deep-sea coral Lophelia pertusa.</title>
        <authorList>
            <person name="Herrera S."/>
            <person name="Cordes E."/>
        </authorList>
    </citation>
    <scope>NUCLEOTIDE SEQUENCE</scope>
    <source>
        <strain evidence="3">USNM1676648</strain>
        <tissue evidence="3">Polyp</tissue>
    </source>
</reference>
<dbReference type="AlphaFoldDB" id="A0A9W9YC77"/>
<dbReference type="EMBL" id="MU827786">
    <property type="protein sequence ID" value="KAJ7333558.1"/>
    <property type="molecule type" value="Genomic_DNA"/>
</dbReference>
<organism evidence="3 4">
    <name type="scientific">Desmophyllum pertusum</name>
    <dbReference type="NCBI Taxonomy" id="174260"/>
    <lineage>
        <taxon>Eukaryota</taxon>
        <taxon>Metazoa</taxon>
        <taxon>Cnidaria</taxon>
        <taxon>Anthozoa</taxon>
        <taxon>Hexacorallia</taxon>
        <taxon>Scleractinia</taxon>
        <taxon>Caryophylliina</taxon>
        <taxon>Caryophylliidae</taxon>
        <taxon>Desmophyllum</taxon>
    </lineage>
</organism>
<dbReference type="Proteomes" id="UP001163046">
    <property type="component" value="Unassembled WGS sequence"/>
</dbReference>
<gene>
    <name evidence="3" type="ORF">OS493_017096</name>
</gene>
<evidence type="ECO:0000313" key="4">
    <source>
        <dbReference type="Proteomes" id="UP001163046"/>
    </source>
</evidence>
<evidence type="ECO:0000256" key="1">
    <source>
        <dbReference type="SAM" id="MobiDB-lite"/>
    </source>
</evidence>
<keyword evidence="2" id="KW-1133">Transmembrane helix</keyword>
<keyword evidence="4" id="KW-1185">Reference proteome</keyword>